<dbReference type="Gene3D" id="3.60.21.10">
    <property type="match status" value="1"/>
</dbReference>
<keyword evidence="4" id="KW-0233">DNA recombination</keyword>
<dbReference type="CDD" id="cd00840">
    <property type="entry name" value="MPP_Mre11_N"/>
    <property type="match status" value="1"/>
</dbReference>
<dbReference type="EMBL" id="WHLY01000002">
    <property type="protein sequence ID" value="MPR34710.1"/>
    <property type="molecule type" value="Genomic_DNA"/>
</dbReference>
<comment type="subunit">
    <text evidence="4">Heterodimer of SbcC and SbcD.</text>
</comment>
<dbReference type="SUPFAM" id="SSF56300">
    <property type="entry name" value="Metallo-dependent phosphatases"/>
    <property type="match status" value="1"/>
</dbReference>
<dbReference type="Proteomes" id="UP000479293">
    <property type="component" value="Unassembled WGS sequence"/>
</dbReference>
<evidence type="ECO:0000256" key="4">
    <source>
        <dbReference type="RuleBase" id="RU363069"/>
    </source>
</evidence>
<dbReference type="Pfam" id="PF00149">
    <property type="entry name" value="Metallophos"/>
    <property type="match status" value="1"/>
</dbReference>
<evidence type="ECO:0000313" key="6">
    <source>
        <dbReference type="EMBL" id="MPR34710.1"/>
    </source>
</evidence>
<accession>A0A7C9FDJ4</accession>
<keyword evidence="2 4" id="KW-0378">Hydrolase</keyword>
<keyword evidence="1 4" id="KW-0540">Nuclease</keyword>
<proteinExistence type="inferred from homology"/>
<gene>
    <name evidence="4 6" type="primary">sbcD</name>
    <name evidence="6" type="ORF">GBK04_15435</name>
</gene>
<evidence type="ECO:0000256" key="1">
    <source>
        <dbReference type="ARBA" id="ARBA00022722"/>
    </source>
</evidence>
<keyword evidence="3 4" id="KW-0269">Exonuclease</keyword>
<evidence type="ECO:0000313" key="7">
    <source>
        <dbReference type="Proteomes" id="UP000479293"/>
    </source>
</evidence>
<feature type="domain" description="Calcineurin-like phosphoesterase" evidence="5">
    <location>
        <begin position="1"/>
        <end position="224"/>
    </location>
</feature>
<dbReference type="RefSeq" id="WP_152761155.1">
    <property type="nucleotide sequence ID" value="NZ_WHLY01000002.1"/>
</dbReference>
<reference evidence="6 7" key="1">
    <citation type="submission" date="2019-10" db="EMBL/GenBank/DDBJ databases">
        <title>Draft Genome Sequence of Cytophagaceae sp. SJW1-29.</title>
        <authorList>
            <person name="Choi A."/>
        </authorList>
    </citation>
    <scope>NUCLEOTIDE SEQUENCE [LARGE SCALE GENOMIC DNA]</scope>
    <source>
        <strain evidence="6 7">SJW1-29</strain>
    </source>
</reference>
<comment type="function">
    <text evidence="4">SbcCD cleaves DNA hairpin structures. These structures can inhibit DNA replication and are intermediates in certain DNA recombination reactions. The complex acts as a 3'-&gt;5' double strand exonuclease that can open hairpins. It also has a 5' single-strand endonuclease activity.</text>
</comment>
<dbReference type="GO" id="GO:0004519">
    <property type="term" value="F:endonuclease activity"/>
    <property type="evidence" value="ECO:0007669"/>
    <property type="project" value="UniProtKB-KW"/>
</dbReference>
<comment type="caution">
    <text evidence="6">The sequence shown here is derived from an EMBL/GenBank/DDBJ whole genome shotgun (WGS) entry which is preliminary data.</text>
</comment>
<evidence type="ECO:0000259" key="5">
    <source>
        <dbReference type="Pfam" id="PF00149"/>
    </source>
</evidence>
<dbReference type="InterPro" id="IPR004843">
    <property type="entry name" value="Calcineurin-like_PHP"/>
</dbReference>
<dbReference type="PANTHER" id="PTHR30337:SF0">
    <property type="entry name" value="NUCLEASE SBCCD SUBUNIT D"/>
    <property type="match status" value="1"/>
</dbReference>
<evidence type="ECO:0000256" key="3">
    <source>
        <dbReference type="ARBA" id="ARBA00022839"/>
    </source>
</evidence>
<dbReference type="InterPro" id="IPR041796">
    <property type="entry name" value="Mre11_N"/>
</dbReference>
<dbReference type="PANTHER" id="PTHR30337">
    <property type="entry name" value="COMPONENT OF ATP-DEPENDENT DSDNA EXONUCLEASE"/>
    <property type="match status" value="1"/>
</dbReference>
<keyword evidence="4" id="KW-0255">Endonuclease</keyword>
<comment type="similarity">
    <text evidence="4">Belongs to the SbcD family.</text>
</comment>
<sequence length="415" mass="46792">MKILHTADWHIGKKLDHYPRLDEQKLVLDEICEIADREAVDCVVIAGDLFDNFSPSSEATELLYSTLHCLSANGKRAIIAIAGNHDSPERIEVPDAMARACGIIFVGFPNAEVKPFRTQAGVEVVKVAKGFVEIKLPKADFPLRLLLTPYANEQRLKTFLGLDDTEEALRTHLQNHWQHLAEGYLDNAGFNMLLTHLYMMRKGGEMPEEPEDERPILNIGGAQVVYSENIPAQIHYTALGHLHRYQVVDKVPCPVVYSSSPLGYSFSESNQTKYVVLIEAEAGKLVGYRPIELQQGKKLHRGKFEHVDDALTWLEEHRDDLVQITMVTETYLESADKKRLLDAHPALMAIIPEIRTKEAKAEAAERLRLDPDKLSIEELFIDYFKNSKLGDGQVPGESLLDLFREVRALDDAEES</sequence>
<dbReference type="GO" id="GO:0006260">
    <property type="term" value="P:DNA replication"/>
    <property type="evidence" value="ECO:0007669"/>
    <property type="project" value="UniProtKB-KW"/>
</dbReference>
<dbReference type="GO" id="GO:0006310">
    <property type="term" value="P:DNA recombination"/>
    <property type="evidence" value="ECO:0007669"/>
    <property type="project" value="UniProtKB-KW"/>
</dbReference>
<protein>
    <recommendedName>
        <fullName evidence="4">Nuclease SbcCD subunit D</fullName>
    </recommendedName>
</protein>
<dbReference type="InterPro" id="IPR050535">
    <property type="entry name" value="DNA_Repair-Maintenance_Comp"/>
</dbReference>
<organism evidence="6 7">
    <name type="scientific">Salmonirosea aquatica</name>
    <dbReference type="NCBI Taxonomy" id="2654236"/>
    <lineage>
        <taxon>Bacteria</taxon>
        <taxon>Pseudomonadati</taxon>
        <taxon>Bacteroidota</taxon>
        <taxon>Cytophagia</taxon>
        <taxon>Cytophagales</taxon>
        <taxon>Spirosomataceae</taxon>
        <taxon>Salmonirosea</taxon>
    </lineage>
</organism>
<dbReference type="InterPro" id="IPR004593">
    <property type="entry name" value="SbcD"/>
</dbReference>
<dbReference type="GO" id="GO:0008408">
    <property type="term" value="F:3'-5' exonuclease activity"/>
    <property type="evidence" value="ECO:0007669"/>
    <property type="project" value="InterPro"/>
</dbReference>
<name>A0A7C9FDJ4_9BACT</name>
<dbReference type="NCBIfam" id="TIGR00619">
    <property type="entry name" value="sbcd"/>
    <property type="match status" value="1"/>
</dbReference>
<keyword evidence="7" id="KW-1185">Reference proteome</keyword>
<dbReference type="InterPro" id="IPR029052">
    <property type="entry name" value="Metallo-depent_PP-like"/>
</dbReference>
<dbReference type="AlphaFoldDB" id="A0A7C9FDJ4"/>
<evidence type="ECO:0000256" key="2">
    <source>
        <dbReference type="ARBA" id="ARBA00022801"/>
    </source>
</evidence>
<keyword evidence="4" id="KW-0235">DNA replication</keyword>